<evidence type="ECO:0000313" key="3">
    <source>
        <dbReference type="Proteomes" id="UP001552299"/>
    </source>
</evidence>
<dbReference type="SUPFAM" id="SSF52540">
    <property type="entry name" value="P-loop containing nucleoside triphosphate hydrolases"/>
    <property type="match status" value="1"/>
</dbReference>
<dbReference type="Pfam" id="PF00931">
    <property type="entry name" value="NB-ARC"/>
    <property type="match status" value="1"/>
</dbReference>
<dbReference type="PANTHER" id="PTHR36766:SF40">
    <property type="entry name" value="DISEASE RESISTANCE PROTEIN RGA3"/>
    <property type="match status" value="1"/>
</dbReference>
<sequence length="124" mass="14453">MGYDPKIPTPPPPITKEFDLKMWICVSNNFDVKKVIADMLSTLKKERPHLDDTLDALQNILQTEIMSKKFLLILDDIWEEEENFVLQVIEVAMMIARVIEKKEIFRLEGLEEDQCLQILNSCIC</sequence>
<proteinExistence type="predicted"/>
<dbReference type="Gene3D" id="3.40.50.300">
    <property type="entry name" value="P-loop containing nucleotide triphosphate hydrolases"/>
    <property type="match status" value="1"/>
</dbReference>
<dbReference type="AlphaFoldDB" id="A0ABD0V6Q2"/>
<protein>
    <recommendedName>
        <fullName evidence="1">NB-ARC domain-containing protein</fullName>
    </recommendedName>
</protein>
<keyword evidence="3" id="KW-1185">Reference proteome</keyword>
<dbReference type="PANTHER" id="PTHR36766">
    <property type="entry name" value="PLANT BROAD-SPECTRUM MILDEW RESISTANCE PROTEIN RPW8"/>
    <property type="match status" value="1"/>
</dbReference>
<dbReference type="InterPro" id="IPR002182">
    <property type="entry name" value="NB-ARC"/>
</dbReference>
<gene>
    <name evidence="2" type="ORF">M5K25_009776</name>
</gene>
<dbReference type="InterPro" id="IPR027417">
    <property type="entry name" value="P-loop_NTPase"/>
</dbReference>
<evidence type="ECO:0000259" key="1">
    <source>
        <dbReference type="Pfam" id="PF00931"/>
    </source>
</evidence>
<feature type="domain" description="NB-ARC" evidence="1">
    <location>
        <begin position="14"/>
        <end position="88"/>
    </location>
</feature>
<dbReference type="Proteomes" id="UP001552299">
    <property type="component" value="Unassembled WGS sequence"/>
</dbReference>
<comment type="caution">
    <text evidence="2">The sequence shown here is derived from an EMBL/GenBank/DDBJ whole genome shotgun (WGS) entry which is preliminary data.</text>
</comment>
<reference evidence="2 3" key="1">
    <citation type="journal article" date="2024" name="Plant Biotechnol. J.">
        <title>Dendrobium thyrsiflorum genome and its molecular insights into genes involved in important horticultural traits.</title>
        <authorList>
            <person name="Chen B."/>
            <person name="Wang J.Y."/>
            <person name="Zheng P.J."/>
            <person name="Li K.L."/>
            <person name="Liang Y.M."/>
            <person name="Chen X.F."/>
            <person name="Zhang C."/>
            <person name="Zhao X."/>
            <person name="He X."/>
            <person name="Zhang G.Q."/>
            <person name="Liu Z.J."/>
            <person name="Xu Q."/>
        </authorList>
    </citation>
    <scope>NUCLEOTIDE SEQUENCE [LARGE SCALE GENOMIC DNA]</scope>
    <source>
        <strain evidence="2">GZMU011</strain>
    </source>
</reference>
<name>A0ABD0V6Q2_DENTH</name>
<accession>A0ABD0V6Q2</accession>
<evidence type="ECO:0000313" key="2">
    <source>
        <dbReference type="EMBL" id="KAL0920628.1"/>
    </source>
</evidence>
<organism evidence="2 3">
    <name type="scientific">Dendrobium thyrsiflorum</name>
    <name type="common">Pinecone-like raceme dendrobium</name>
    <name type="synonym">Orchid</name>
    <dbReference type="NCBI Taxonomy" id="117978"/>
    <lineage>
        <taxon>Eukaryota</taxon>
        <taxon>Viridiplantae</taxon>
        <taxon>Streptophyta</taxon>
        <taxon>Embryophyta</taxon>
        <taxon>Tracheophyta</taxon>
        <taxon>Spermatophyta</taxon>
        <taxon>Magnoliopsida</taxon>
        <taxon>Liliopsida</taxon>
        <taxon>Asparagales</taxon>
        <taxon>Orchidaceae</taxon>
        <taxon>Epidendroideae</taxon>
        <taxon>Malaxideae</taxon>
        <taxon>Dendrobiinae</taxon>
        <taxon>Dendrobium</taxon>
    </lineage>
</organism>
<dbReference type="EMBL" id="JANQDX010000008">
    <property type="protein sequence ID" value="KAL0920628.1"/>
    <property type="molecule type" value="Genomic_DNA"/>
</dbReference>